<keyword evidence="2" id="KW-0472">Membrane</keyword>
<evidence type="ECO:0000313" key="4">
    <source>
        <dbReference type="Proteomes" id="UP000789396"/>
    </source>
</evidence>
<sequence>MSGTYTSDDDHINRQNENNDPSSSVSKESSEELYYITRLKKKSEVRNIISTSVFGTGSIATLLGSLWSLKDLFMKDRTPNELYDGKESSTGNEEYKIEESIKEKLKKDMEKNIRELDEIYDEIKNVEGIDNKKNIFGKLKEIRNIYKDEELSKKVEKVDKLKIE</sequence>
<dbReference type="EMBL" id="CAJVPZ010018877">
    <property type="protein sequence ID" value="CAG8690867.1"/>
    <property type="molecule type" value="Genomic_DNA"/>
</dbReference>
<dbReference type="AlphaFoldDB" id="A0A9N9HLU0"/>
<evidence type="ECO:0000256" key="1">
    <source>
        <dbReference type="SAM" id="MobiDB-lite"/>
    </source>
</evidence>
<dbReference type="Proteomes" id="UP000789396">
    <property type="component" value="Unassembled WGS sequence"/>
</dbReference>
<evidence type="ECO:0000256" key="2">
    <source>
        <dbReference type="SAM" id="Phobius"/>
    </source>
</evidence>
<feature type="region of interest" description="Disordered" evidence="1">
    <location>
        <begin position="1"/>
        <end position="31"/>
    </location>
</feature>
<comment type="caution">
    <text evidence="3">The sequence shown here is derived from an EMBL/GenBank/DDBJ whole genome shotgun (WGS) entry which is preliminary data.</text>
</comment>
<accession>A0A9N9HLU0</accession>
<keyword evidence="2" id="KW-0812">Transmembrane</keyword>
<protein>
    <submittedName>
        <fullName evidence="3">5206_t:CDS:1</fullName>
    </submittedName>
</protein>
<reference evidence="3" key="1">
    <citation type="submission" date="2021-06" db="EMBL/GenBank/DDBJ databases">
        <authorList>
            <person name="Kallberg Y."/>
            <person name="Tangrot J."/>
            <person name="Rosling A."/>
        </authorList>
    </citation>
    <scope>NUCLEOTIDE SEQUENCE</scope>
    <source>
        <strain evidence="3">IN212</strain>
    </source>
</reference>
<feature type="non-terminal residue" evidence="3">
    <location>
        <position position="1"/>
    </location>
</feature>
<gene>
    <name evidence="3" type="ORF">RFULGI_LOCUS9996</name>
</gene>
<evidence type="ECO:0000313" key="3">
    <source>
        <dbReference type="EMBL" id="CAG8690867.1"/>
    </source>
</evidence>
<keyword evidence="4" id="KW-1185">Reference proteome</keyword>
<keyword evidence="2" id="KW-1133">Transmembrane helix</keyword>
<proteinExistence type="predicted"/>
<name>A0A9N9HLU0_9GLOM</name>
<organism evidence="3 4">
    <name type="scientific">Racocetra fulgida</name>
    <dbReference type="NCBI Taxonomy" id="60492"/>
    <lineage>
        <taxon>Eukaryota</taxon>
        <taxon>Fungi</taxon>
        <taxon>Fungi incertae sedis</taxon>
        <taxon>Mucoromycota</taxon>
        <taxon>Glomeromycotina</taxon>
        <taxon>Glomeromycetes</taxon>
        <taxon>Diversisporales</taxon>
        <taxon>Gigasporaceae</taxon>
        <taxon>Racocetra</taxon>
    </lineage>
</organism>
<feature type="transmembrane region" description="Helical" evidence="2">
    <location>
        <begin position="48"/>
        <end position="69"/>
    </location>
</feature>